<feature type="transmembrane region" description="Helical" evidence="6">
    <location>
        <begin position="48"/>
        <end position="78"/>
    </location>
</feature>
<evidence type="ECO:0000256" key="4">
    <source>
        <dbReference type="ARBA" id="ARBA00022989"/>
    </source>
</evidence>
<evidence type="ECO:0000256" key="2">
    <source>
        <dbReference type="ARBA" id="ARBA00022475"/>
    </source>
</evidence>
<gene>
    <name evidence="7" type="ORF">NPRO_12120</name>
</gene>
<sequence>MKRIDRLIFGEMVGPWLFGVAMFTALVFTSVLLVRITEWVTRGISPGTIFHVILLLLPGIAVKTLAMALLLAALLSFGRLSNDSEITALRAAGASLTRILRPVLLFSIAVALLTFCINEFVVPEASYRAQTLTVEIKKELDGGKRERSVFYAVPGENGATALIMARDFNTVEQTLKDVVISVLGPEGRTTYILIADELAYTGPQDWRISGSARLIDADGSQVTTVHGGAWPKVIEPPKFTPRNLLAGFADDLDAFSLSQILEEIRVMRADPYADKRKLANLEFGMYNKFALPLGSVIFALLGAPLGIRNQRSGVGTGFAISIGLSFGYLIVVNWLAVYAKSGAISPFVASFFPLFVGIVAVGAAMAKKNV</sequence>
<reference evidence="7" key="1">
    <citation type="journal article" name="DNA Res.">
        <title>The physiological potential of anammox bacteria as revealed by their core genome structure.</title>
        <authorList>
            <person name="Okubo T."/>
            <person name="Toyoda A."/>
            <person name="Fukuhara K."/>
            <person name="Uchiyama I."/>
            <person name="Harigaya Y."/>
            <person name="Kuroiwa M."/>
            <person name="Suzuki T."/>
            <person name="Murakami Y."/>
            <person name="Suwa Y."/>
            <person name="Takami H."/>
        </authorList>
    </citation>
    <scope>NUCLEOTIDE SEQUENCE</scope>
    <source>
        <strain evidence="7">317325-2</strain>
    </source>
</reference>
<dbReference type="GO" id="GO:0043190">
    <property type="term" value="C:ATP-binding cassette (ABC) transporter complex"/>
    <property type="evidence" value="ECO:0007669"/>
    <property type="project" value="TreeGrafter"/>
</dbReference>
<keyword evidence="3 6" id="KW-0812">Transmembrane</keyword>
<proteinExistence type="predicted"/>
<keyword evidence="5 6" id="KW-0472">Membrane</keyword>
<dbReference type="Pfam" id="PF03739">
    <property type="entry name" value="LptF_LptG"/>
    <property type="match status" value="1"/>
</dbReference>
<dbReference type="AlphaFoldDB" id="A0A809S4G5"/>
<comment type="subcellular location">
    <subcellularLocation>
        <location evidence="1">Cell membrane</location>
        <topology evidence="1">Multi-pass membrane protein</topology>
    </subcellularLocation>
</comment>
<feature type="transmembrane region" description="Helical" evidence="6">
    <location>
        <begin position="99"/>
        <end position="122"/>
    </location>
</feature>
<dbReference type="Proteomes" id="UP000662873">
    <property type="component" value="Chromosome"/>
</dbReference>
<feature type="transmembrane region" description="Helical" evidence="6">
    <location>
        <begin position="289"/>
        <end position="307"/>
    </location>
</feature>
<accession>A0A809S4G5</accession>
<evidence type="ECO:0000256" key="6">
    <source>
        <dbReference type="SAM" id="Phobius"/>
    </source>
</evidence>
<evidence type="ECO:0000313" key="7">
    <source>
        <dbReference type="EMBL" id="BBO23617.1"/>
    </source>
</evidence>
<dbReference type="PANTHER" id="PTHR33529">
    <property type="entry name" value="SLR0882 PROTEIN-RELATED"/>
    <property type="match status" value="1"/>
</dbReference>
<evidence type="ECO:0000256" key="5">
    <source>
        <dbReference type="ARBA" id="ARBA00023136"/>
    </source>
</evidence>
<protein>
    <submittedName>
        <fullName evidence="7">Permease</fullName>
    </submittedName>
</protein>
<dbReference type="PANTHER" id="PTHR33529:SF6">
    <property type="entry name" value="YJGP_YJGQ FAMILY PERMEASE"/>
    <property type="match status" value="1"/>
</dbReference>
<organism evidence="7 8">
    <name type="scientific">Candidatus Nitrosymbiomonas proteolyticus</name>
    <dbReference type="NCBI Taxonomy" id="2608984"/>
    <lineage>
        <taxon>Bacteria</taxon>
        <taxon>Bacillati</taxon>
        <taxon>Armatimonadota</taxon>
        <taxon>Armatimonadota incertae sedis</taxon>
        <taxon>Candidatus Nitrosymbiomonas</taxon>
    </lineage>
</organism>
<dbReference type="GO" id="GO:0015920">
    <property type="term" value="P:lipopolysaccharide transport"/>
    <property type="evidence" value="ECO:0007669"/>
    <property type="project" value="TreeGrafter"/>
</dbReference>
<feature type="transmembrane region" description="Helical" evidence="6">
    <location>
        <begin position="12"/>
        <end position="36"/>
    </location>
</feature>
<name>A0A809S4G5_9BACT</name>
<feature type="transmembrane region" description="Helical" evidence="6">
    <location>
        <begin position="314"/>
        <end position="337"/>
    </location>
</feature>
<evidence type="ECO:0000256" key="1">
    <source>
        <dbReference type="ARBA" id="ARBA00004651"/>
    </source>
</evidence>
<keyword evidence="2" id="KW-1003">Cell membrane</keyword>
<evidence type="ECO:0000256" key="3">
    <source>
        <dbReference type="ARBA" id="ARBA00022692"/>
    </source>
</evidence>
<dbReference type="EMBL" id="AP021858">
    <property type="protein sequence ID" value="BBO23617.1"/>
    <property type="molecule type" value="Genomic_DNA"/>
</dbReference>
<keyword evidence="4 6" id="KW-1133">Transmembrane helix</keyword>
<feature type="transmembrane region" description="Helical" evidence="6">
    <location>
        <begin position="343"/>
        <end position="366"/>
    </location>
</feature>
<dbReference type="InterPro" id="IPR005495">
    <property type="entry name" value="LptG/LptF_permease"/>
</dbReference>
<evidence type="ECO:0000313" key="8">
    <source>
        <dbReference type="Proteomes" id="UP000662873"/>
    </source>
</evidence>
<dbReference type="KEGG" id="npy:NPRO_12120"/>